<name>A0AAN9LQM8_CANGL</name>
<keyword evidence="2" id="KW-0539">Nucleus</keyword>
<sequence length="646" mass="72563">MELLPLPDQAVEEANKPVNKGKHTDQFFSQAKQLKSVRSLESSLCIGQKDLRVSTAEIPLMSEVNSSTKQRGGHKAIVQRSFAPQEKSSENIQKSEPKKNLIPVQDWALLLKEKLSGCLSSYIARRWCIFEWFYSAIDYPWFSKREFMEYLNHVGLGDIPRLTRVEWSVIKSSLGKPRRFSECFLRGERQKLKQYRESVRKHYNELQAGTRDGLPTDLAKPLYVGQEVIALHSKTREIHDGSVDRVYHDMYRVQFDHPELEIKFVMSSQFGNLCFHKNPSHLHCNHCEATFIAADLYLSPKPTSWCLFIFFSSFTDCSHCLPLDIDCMPLNPLDNMPEALSCQIGAGSVPCMSKKAQMKGSSSVGRFMTCVSSGPEEKAPTSSKTLDKKEKLSTELGNQNSGIMENQNDADCFEDLEAFNKHDGTVSTALLHSRQRNTRMANALPPWMWPQTSFNVNGGLLSTLDGSLVQELGSTVTEIIKGSRLRAHTMVDAAFQALSSTKEGEDAFTKIGQVLDCVDYRQLATNSSLPVIRSQEQVNRSFDYHNRSSSYSSKPPPNVASGQKLHNDSDKVDTQIPMELITSCVATLIMIQTSTERQCPPADVAQILDYAVTSLHPCSPRNLPLYKEIQMCMGRIKTQILALAPT</sequence>
<feature type="domain" description="DIRP" evidence="4">
    <location>
        <begin position="133"/>
        <end position="234"/>
    </location>
</feature>
<feature type="region of interest" description="Disordered" evidence="3">
    <location>
        <begin position="545"/>
        <end position="572"/>
    </location>
</feature>
<feature type="region of interest" description="Disordered" evidence="3">
    <location>
        <begin position="371"/>
        <end position="391"/>
    </location>
</feature>
<dbReference type="EMBL" id="JAYMYQ010000004">
    <property type="protein sequence ID" value="KAK7337778.1"/>
    <property type="molecule type" value="Genomic_DNA"/>
</dbReference>
<dbReference type="Pfam" id="PF06584">
    <property type="entry name" value="DIRP"/>
    <property type="match status" value="1"/>
</dbReference>
<proteinExistence type="predicted"/>
<evidence type="ECO:0000256" key="2">
    <source>
        <dbReference type="ARBA" id="ARBA00023242"/>
    </source>
</evidence>
<dbReference type="GO" id="GO:0003677">
    <property type="term" value="F:DNA binding"/>
    <property type="evidence" value="ECO:0007669"/>
    <property type="project" value="TreeGrafter"/>
</dbReference>
<comment type="subcellular location">
    <subcellularLocation>
        <location evidence="1">Nucleus</location>
    </subcellularLocation>
</comment>
<dbReference type="AlphaFoldDB" id="A0AAN9LQM8"/>
<dbReference type="SMART" id="SM01135">
    <property type="entry name" value="DIRP"/>
    <property type="match status" value="1"/>
</dbReference>
<evidence type="ECO:0000259" key="4">
    <source>
        <dbReference type="SMART" id="SM01135"/>
    </source>
</evidence>
<evidence type="ECO:0000256" key="3">
    <source>
        <dbReference type="SAM" id="MobiDB-lite"/>
    </source>
</evidence>
<dbReference type="GO" id="GO:0006357">
    <property type="term" value="P:regulation of transcription by RNA polymerase II"/>
    <property type="evidence" value="ECO:0007669"/>
    <property type="project" value="TreeGrafter"/>
</dbReference>
<dbReference type="GO" id="GO:0005654">
    <property type="term" value="C:nucleoplasm"/>
    <property type="evidence" value="ECO:0007669"/>
    <property type="project" value="TreeGrafter"/>
</dbReference>
<dbReference type="GO" id="GO:0051726">
    <property type="term" value="P:regulation of cell cycle"/>
    <property type="evidence" value="ECO:0007669"/>
    <property type="project" value="TreeGrafter"/>
</dbReference>
<protein>
    <recommendedName>
        <fullName evidence="4">DIRP domain-containing protein</fullName>
    </recommendedName>
</protein>
<evidence type="ECO:0000313" key="5">
    <source>
        <dbReference type="EMBL" id="KAK7337778.1"/>
    </source>
</evidence>
<reference evidence="5 6" key="1">
    <citation type="submission" date="2024-01" db="EMBL/GenBank/DDBJ databases">
        <title>The genomes of 5 underutilized Papilionoideae crops provide insights into root nodulation and disease resistanc.</title>
        <authorList>
            <person name="Jiang F."/>
        </authorList>
    </citation>
    <scope>NUCLEOTIDE SEQUENCE [LARGE SCALE GENOMIC DNA]</scope>
    <source>
        <strain evidence="5">LVBAO_FW01</strain>
        <tissue evidence="5">Leaves</tissue>
    </source>
</reference>
<dbReference type="InterPro" id="IPR010561">
    <property type="entry name" value="LIN-9/ALY1"/>
</dbReference>
<organism evidence="5 6">
    <name type="scientific">Canavalia gladiata</name>
    <name type="common">Sword bean</name>
    <name type="synonym">Dolichos gladiatus</name>
    <dbReference type="NCBI Taxonomy" id="3824"/>
    <lineage>
        <taxon>Eukaryota</taxon>
        <taxon>Viridiplantae</taxon>
        <taxon>Streptophyta</taxon>
        <taxon>Embryophyta</taxon>
        <taxon>Tracheophyta</taxon>
        <taxon>Spermatophyta</taxon>
        <taxon>Magnoliopsida</taxon>
        <taxon>eudicotyledons</taxon>
        <taxon>Gunneridae</taxon>
        <taxon>Pentapetalae</taxon>
        <taxon>rosids</taxon>
        <taxon>fabids</taxon>
        <taxon>Fabales</taxon>
        <taxon>Fabaceae</taxon>
        <taxon>Papilionoideae</taxon>
        <taxon>50 kb inversion clade</taxon>
        <taxon>NPAAA clade</taxon>
        <taxon>indigoferoid/millettioid clade</taxon>
        <taxon>Phaseoleae</taxon>
        <taxon>Canavalia</taxon>
    </lineage>
</organism>
<dbReference type="PANTHER" id="PTHR21689:SF5">
    <property type="entry name" value="PROTEIN ALWAYS EARLY 1-RELATED"/>
    <property type="match status" value="1"/>
</dbReference>
<dbReference type="GO" id="GO:0017053">
    <property type="term" value="C:transcription repressor complex"/>
    <property type="evidence" value="ECO:0007669"/>
    <property type="project" value="InterPro"/>
</dbReference>
<keyword evidence="6" id="KW-1185">Reference proteome</keyword>
<feature type="compositionally biased region" description="Basic and acidic residues" evidence="3">
    <location>
        <begin position="375"/>
        <end position="391"/>
    </location>
</feature>
<gene>
    <name evidence="5" type="ORF">VNO77_18365</name>
</gene>
<evidence type="ECO:0000313" key="6">
    <source>
        <dbReference type="Proteomes" id="UP001367508"/>
    </source>
</evidence>
<dbReference type="Proteomes" id="UP001367508">
    <property type="component" value="Unassembled WGS sequence"/>
</dbReference>
<evidence type="ECO:0000256" key="1">
    <source>
        <dbReference type="ARBA" id="ARBA00004123"/>
    </source>
</evidence>
<dbReference type="InterPro" id="IPR033471">
    <property type="entry name" value="DIRP"/>
</dbReference>
<accession>A0AAN9LQM8</accession>
<dbReference type="GO" id="GO:0006351">
    <property type="term" value="P:DNA-templated transcription"/>
    <property type="evidence" value="ECO:0007669"/>
    <property type="project" value="InterPro"/>
</dbReference>
<comment type="caution">
    <text evidence="5">The sequence shown here is derived from an EMBL/GenBank/DDBJ whole genome shotgun (WGS) entry which is preliminary data.</text>
</comment>
<dbReference type="PANTHER" id="PTHR21689">
    <property type="entry name" value="LIN-9"/>
    <property type="match status" value="1"/>
</dbReference>